<dbReference type="AlphaFoldDB" id="A0A3A3A3W1"/>
<dbReference type="EMBL" id="MVGC01000096">
    <property type="protein sequence ID" value="RJE24041.1"/>
    <property type="molecule type" value="Genomic_DNA"/>
</dbReference>
<feature type="chain" id="PRO_5017222909" evidence="1">
    <location>
        <begin position="29"/>
        <end position="232"/>
    </location>
</feature>
<keyword evidence="3" id="KW-1185">Reference proteome</keyword>
<organism evidence="2 3">
    <name type="scientific">Aspergillus sclerotialis</name>
    <dbReference type="NCBI Taxonomy" id="2070753"/>
    <lineage>
        <taxon>Eukaryota</taxon>
        <taxon>Fungi</taxon>
        <taxon>Dikarya</taxon>
        <taxon>Ascomycota</taxon>
        <taxon>Pezizomycotina</taxon>
        <taxon>Eurotiomycetes</taxon>
        <taxon>Eurotiomycetidae</taxon>
        <taxon>Eurotiales</taxon>
        <taxon>Aspergillaceae</taxon>
        <taxon>Aspergillus</taxon>
        <taxon>Aspergillus subgen. Polypaecilum</taxon>
    </lineage>
</organism>
<keyword evidence="1" id="KW-0732">Signal</keyword>
<dbReference type="Proteomes" id="UP000266188">
    <property type="component" value="Unassembled WGS sequence"/>
</dbReference>
<name>A0A3A3A3W1_9EURO</name>
<feature type="signal peptide" evidence="1">
    <location>
        <begin position="1"/>
        <end position="28"/>
    </location>
</feature>
<protein>
    <submittedName>
        <fullName evidence="2">Uncharacterized protein</fullName>
    </submittedName>
</protein>
<proteinExistence type="predicted"/>
<reference evidence="3" key="1">
    <citation type="submission" date="2017-02" db="EMBL/GenBank/DDBJ databases">
        <authorList>
            <person name="Tafer H."/>
            <person name="Lopandic K."/>
        </authorList>
    </citation>
    <scope>NUCLEOTIDE SEQUENCE [LARGE SCALE GENOMIC DNA]</scope>
    <source>
        <strain evidence="3">CBS 366.77</strain>
    </source>
</reference>
<evidence type="ECO:0000313" key="2">
    <source>
        <dbReference type="EMBL" id="RJE24041.1"/>
    </source>
</evidence>
<evidence type="ECO:0000313" key="3">
    <source>
        <dbReference type="Proteomes" id="UP000266188"/>
    </source>
</evidence>
<accession>A0A3A3A3W1</accession>
<gene>
    <name evidence="2" type="ORF">PHISCL_03635</name>
</gene>
<sequence length="232" mass="25091">MPAQSMESHLALSLWLCGLLIGATGVAALDNLTLHPHPLIPSSASFSSFATRFSPSPTPSSASSSAAISHLFISSDHGPAGNTGVVASSSSCLSCLSCLSSLFTPFRSRERQVYKPRGLILSSVPHISRRGRRSYRLRNHSSDQSHTCRGGISFPVIYPVKSKTFDNSYSKLGSFEWAAAYSIKNRPWSCVWTNKGVCCSNYHACQGYFPSFGIAVFCGVDSHYPDRGLCIK</sequence>
<evidence type="ECO:0000256" key="1">
    <source>
        <dbReference type="SAM" id="SignalP"/>
    </source>
</evidence>
<comment type="caution">
    <text evidence="2">The sequence shown here is derived from an EMBL/GenBank/DDBJ whole genome shotgun (WGS) entry which is preliminary data.</text>
</comment>